<dbReference type="PANTHER" id="PTHR42718">
    <property type="entry name" value="MAJOR FACILITATOR SUPERFAMILY MULTIDRUG TRANSPORTER MFSC"/>
    <property type="match status" value="1"/>
</dbReference>
<feature type="transmembrane region" description="Helical" evidence="7">
    <location>
        <begin position="231"/>
        <end position="252"/>
    </location>
</feature>
<dbReference type="CDD" id="cd17321">
    <property type="entry name" value="MFS_MMR_MDR_like"/>
    <property type="match status" value="1"/>
</dbReference>
<feature type="transmembrane region" description="Helical" evidence="7">
    <location>
        <begin position="51"/>
        <end position="68"/>
    </location>
</feature>
<evidence type="ECO:0000256" key="3">
    <source>
        <dbReference type="ARBA" id="ARBA00022475"/>
    </source>
</evidence>
<feature type="transmembrane region" description="Helical" evidence="7">
    <location>
        <begin position="336"/>
        <end position="354"/>
    </location>
</feature>
<dbReference type="EMBL" id="CP163302">
    <property type="protein sequence ID" value="XDP45264.1"/>
    <property type="molecule type" value="Genomic_DNA"/>
</dbReference>
<feature type="transmembrane region" description="Helical" evidence="7">
    <location>
        <begin position="436"/>
        <end position="456"/>
    </location>
</feature>
<gene>
    <name evidence="9" type="ORF">AB5L97_18700</name>
</gene>
<keyword evidence="6 7" id="KW-0472">Membrane</keyword>
<accession>A0AB39L4Z6</accession>
<keyword evidence="4 7" id="KW-0812">Transmembrane</keyword>
<sequence>MPHAPHRPTTRPLLAIILVSYFMIILDNSIIFTGLPQIQAAMGLTDTDLSWVQNAYTLVFGGLLLLGARAGDLLGRRRVFVAGLALFGVASALVGLAPAGWCLIAARAVQGVGAAVVAPTALSLLTAHFEPGPERTRAVAAYGAVAGIGASVGLVVGGALAQWVSWRAGFLINVPIGAALAWAAVRTIPASASARGRFDTAGAVLSTLGVGSLVFGIVASGDPDLAGDAGWAAPAVVVPLMVGGVLLAALVLNEARAAQPIMPLRLFASRERTGAYVARMLFAGTMIGFFYFTTQFLQGVYGFTPLEAGVAFFPMTVVNFAVAVFVARLTRRFGNAALLAVGLAFTLAGIAWLAQVTPSTPYATAVALPMVLVGIGQGLAFGPLTAAGIAGLHAADAGAGSGLVNTAHQLGSSLGVAVLVTAGAGTGTLAREVATAYAGGTAMLAAALAVVLLLIAPRELAARRAAPARKEAHV</sequence>
<organism evidence="9">
    <name type="scientific">Sinomonas puerhi</name>
    <dbReference type="NCBI Taxonomy" id="3238584"/>
    <lineage>
        <taxon>Bacteria</taxon>
        <taxon>Bacillati</taxon>
        <taxon>Actinomycetota</taxon>
        <taxon>Actinomycetes</taxon>
        <taxon>Micrococcales</taxon>
        <taxon>Micrococcaceae</taxon>
        <taxon>Sinomonas</taxon>
    </lineage>
</organism>
<protein>
    <submittedName>
        <fullName evidence="9">MFS transporter</fullName>
    </submittedName>
</protein>
<feature type="transmembrane region" description="Helical" evidence="7">
    <location>
        <begin position="312"/>
        <end position="329"/>
    </location>
</feature>
<feature type="transmembrane region" description="Helical" evidence="7">
    <location>
        <begin position="273"/>
        <end position="292"/>
    </location>
</feature>
<dbReference type="SUPFAM" id="SSF103473">
    <property type="entry name" value="MFS general substrate transporter"/>
    <property type="match status" value="1"/>
</dbReference>
<dbReference type="RefSeq" id="WP_369045825.1">
    <property type="nucleotide sequence ID" value="NZ_CP163302.1"/>
</dbReference>
<feature type="transmembrane region" description="Helical" evidence="7">
    <location>
        <begin position="139"/>
        <end position="164"/>
    </location>
</feature>
<keyword evidence="2" id="KW-0813">Transport</keyword>
<evidence type="ECO:0000313" key="9">
    <source>
        <dbReference type="EMBL" id="XDP45264.1"/>
    </source>
</evidence>
<dbReference type="InterPro" id="IPR011701">
    <property type="entry name" value="MFS"/>
</dbReference>
<dbReference type="GO" id="GO:0005886">
    <property type="term" value="C:plasma membrane"/>
    <property type="evidence" value="ECO:0007669"/>
    <property type="project" value="UniProtKB-SubCell"/>
</dbReference>
<keyword evidence="5 7" id="KW-1133">Transmembrane helix</keyword>
<feature type="transmembrane region" description="Helical" evidence="7">
    <location>
        <begin position="12"/>
        <end position="31"/>
    </location>
</feature>
<feature type="transmembrane region" description="Helical" evidence="7">
    <location>
        <begin position="80"/>
        <end position="101"/>
    </location>
</feature>
<evidence type="ECO:0000256" key="5">
    <source>
        <dbReference type="ARBA" id="ARBA00022989"/>
    </source>
</evidence>
<feature type="domain" description="Major facilitator superfamily (MFS) profile" evidence="8">
    <location>
        <begin position="13"/>
        <end position="464"/>
    </location>
</feature>
<evidence type="ECO:0000256" key="1">
    <source>
        <dbReference type="ARBA" id="ARBA00004651"/>
    </source>
</evidence>
<feature type="transmembrane region" description="Helical" evidence="7">
    <location>
        <begin position="107"/>
        <end position="127"/>
    </location>
</feature>
<dbReference type="PANTHER" id="PTHR42718:SF46">
    <property type="entry name" value="BLR6921 PROTEIN"/>
    <property type="match status" value="1"/>
</dbReference>
<dbReference type="InterPro" id="IPR020846">
    <property type="entry name" value="MFS_dom"/>
</dbReference>
<dbReference type="AlphaFoldDB" id="A0AB39L4Z6"/>
<dbReference type="InterPro" id="IPR036259">
    <property type="entry name" value="MFS_trans_sf"/>
</dbReference>
<keyword evidence="3" id="KW-1003">Cell membrane</keyword>
<feature type="transmembrane region" description="Helical" evidence="7">
    <location>
        <begin position="410"/>
        <end position="430"/>
    </location>
</feature>
<feature type="transmembrane region" description="Helical" evidence="7">
    <location>
        <begin position="170"/>
        <end position="188"/>
    </location>
</feature>
<evidence type="ECO:0000256" key="2">
    <source>
        <dbReference type="ARBA" id="ARBA00022448"/>
    </source>
</evidence>
<dbReference type="Gene3D" id="1.20.1250.20">
    <property type="entry name" value="MFS general substrate transporter like domains"/>
    <property type="match status" value="1"/>
</dbReference>
<evidence type="ECO:0000256" key="4">
    <source>
        <dbReference type="ARBA" id="ARBA00022692"/>
    </source>
</evidence>
<reference evidence="9" key="1">
    <citation type="submission" date="2024-07" db="EMBL/GenBank/DDBJ databases">
        <authorList>
            <person name="fu j."/>
        </authorList>
    </citation>
    <scope>NUCLEOTIDE SEQUENCE</scope>
    <source>
        <strain evidence="9">P10A9</strain>
    </source>
</reference>
<evidence type="ECO:0000256" key="6">
    <source>
        <dbReference type="ARBA" id="ARBA00023136"/>
    </source>
</evidence>
<name>A0AB39L4Z6_9MICC</name>
<evidence type="ECO:0000259" key="8">
    <source>
        <dbReference type="PROSITE" id="PS50850"/>
    </source>
</evidence>
<dbReference type="KEGG" id="spue:AB5L97_18700"/>
<proteinExistence type="predicted"/>
<dbReference type="Pfam" id="PF07690">
    <property type="entry name" value="MFS_1"/>
    <property type="match status" value="1"/>
</dbReference>
<dbReference type="Gene3D" id="1.20.1720.10">
    <property type="entry name" value="Multidrug resistance protein D"/>
    <property type="match status" value="1"/>
</dbReference>
<evidence type="ECO:0000256" key="7">
    <source>
        <dbReference type="SAM" id="Phobius"/>
    </source>
</evidence>
<comment type="subcellular location">
    <subcellularLocation>
        <location evidence="1">Cell membrane</location>
        <topology evidence="1">Multi-pass membrane protein</topology>
    </subcellularLocation>
</comment>
<dbReference type="GO" id="GO:0022857">
    <property type="term" value="F:transmembrane transporter activity"/>
    <property type="evidence" value="ECO:0007669"/>
    <property type="project" value="InterPro"/>
</dbReference>
<feature type="transmembrane region" description="Helical" evidence="7">
    <location>
        <begin position="366"/>
        <end position="389"/>
    </location>
</feature>
<dbReference type="PROSITE" id="PS50850">
    <property type="entry name" value="MFS"/>
    <property type="match status" value="1"/>
</dbReference>
<feature type="transmembrane region" description="Helical" evidence="7">
    <location>
        <begin position="200"/>
        <end position="219"/>
    </location>
</feature>